<gene>
    <name evidence="1" type="primary">letE</name>
    <name evidence="1" type="ORF">Lgee_0653</name>
</gene>
<keyword evidence="2" id="KW-1185">Reference proteome</keyword>
<sequence>MNTGMNVLPDVRLRFHIEHPALEDCYRDGYEAGMGDVREEDNPYEADTVEHAHWQEGWWAGFYGEEPLYALDGIDAHAEGAEAANEETFGGFGTGIAGTILKYTGEIVALAVLGYQVFELVA</sequence>
<name>A0A0W0U453_9GAMM</name>
<evidence type="ECO:0000313" key="2">
    <source>
        <dbReference type="Proteomes" id="UP000054785"/>
    </source>
</evidence>
<dbReference type="Proteomes" id="UP000054785">
    <property type="component" value="Unassembled WGS sequence"/>
</dbReference>
<protein>
    <submittedName>
        <fullName evidence="1">Transmission trait enhancer protein LetE</fullName>
    </submittedName>
</protein>
<dbReference type="PATRIC" id="fig|45065.4.peg.695"/>
<organism evidence="1 2">
    <name type="scientific">Legionella geestiana</name>
    <dbReference type="NCBI Taxonomy" id="45065"/>
    <lineage>
        <taxon>Bacteria</taxon>
        <taxon>Pseudomonadati</taxon>
        <taxon>Pseudomonadota</taxon>
        <taxon>Gammaproteobacteria</taxon>
        <taxon>Legionellales</taxon>
        <taxon>Legionellaceae</taxon>
        <taxon>Legionella</taxon>
    </lineage>
</organism>
<dbReference type="Pfam" id="PF04957">
    <property type="entry name" value="RMF"/>
    <property type="match status" value="1"/>
</dbReference>
<reference evidence="1 2" key="1">
    <citation type="submission" date="2015-11" db="EMBL/GenBank/DDBJ databases">
        <title>Genomic analysis of 38 Legionella species identifies large and diverse effector repertoires.</title>
        <authorList>
            <person name="Burstein D."/>
            <person name="Amaro F."/>
            <person name="Zusman T."/>
            <person name="Lifshitz Z."/>
            <person name="Cohen O."/>
            <person name="Gilbert J.A."/>
            <person name="Pupko T."/>
            <person name="Shuman H.A."/>
            <person name="Segal G."/>
        </authorList>
    </citation>
    <scope>NUCLEOTIDE SEQUENCE [LARGE SCALE GENOMIC DNA]</scope>
    <source>
        <strain evidence="1 2">ATCC 49504</strain>
    </source>
</reference>
<accession>A0A0W0U453</accession>
<dbReference type="AlphaFoldDB" id="A0A0W0U453"/>
<proteinExistence type="predicted"/>
<dbReference type="RefSeq" id="WP_028386664.1">
    <property type="nucleotide sequence ID" value="NZ_CAAAHN010000017.1"/>
</dbReference>
<dbReference type="InterPro" id="IPR007040">
    <property type="entry name" value="Ribosome_modulation_factor"/>
</dbReference>
<dbReference type="OrthoDB" id="5649625at2"/>
<comment type="caution">
    <text evidence="1">The sequence shown here is derived from an EMBL/GenBank/DDBJ whole genome shotgun (WGS) entry which is preliminary data.</text>
</comment>
<dbReference type="EMBL" id="LNYC01000019">
    <property type="protein sequence ID" value="KTD02680.1"/>
    <property type="molecule type" value="Genomic_DNA"/>
</dbReference>
<evidence type="ECO:0000313" key="1">
    <source>
        <dbReference type="EMBL" id="KTD02680.1"/>
    </source>
</evidence>